<dbReference type="RefSeq" id="WP_146647831.1">
    <property type="nucleotide sequence ID" value="NZ_CP012333.1"/>
</dbReference>
<accession>A0A0K1PTV6</accession>
<dbReference type="AlphaFoldDB" id="A0A0K1PTV6"/>
<dbReference type="OrthoDB" id="5523369at2"/>
<dbReference type="EMBL" id="CP012333">
    <property type="protein sequence ID" value="AKU96564.1"/>
    <property type="molecule type" value="Genomic_DNA"/>
</dbReference>
<keyword evidence="2" id="KW-0812">Transmembrane</keyword>
<evidence type="ECO:0000313" key="3">
    <source>
        <dbReference type="EMBL" id="AKU96564.1"/>
    </source>
</evidence>
<evidence type="ECO:0000313" key="4">
    <source>
        <dbReference type="Proteomes" id="UP000064967"/>
    </source>
</evidence>
<name>A0A0K1PTV6_9BACT</name>
<protein>
    <submittedName>
        <fullName evidence="3">Uncharacterized protein</fullName>
    </submittedName>
</protein>
<sequence>MKAAVELQQDQEMIVGIASFAAGFVTGWMVRSTVESSRGLTVKLGAGAVGLRDVFGRAITTEREFLEDLWAEVRSRVHADDEESAAASETSAPKPVASQANGGAA</sequence>
<reference evidence="3 4" key="1">
    <citation type="submission" date="2015-08" db="EMBL/GenBank/DDBJ databases">
        <authorList>
            <person name="Babu N.S."/>
            <person name="Beckwith C.J."/>
            <person name="Beseler K.G."/>
            <person name="Brison A."/>
            <person name="Carone J.V."/>
            <person name="Caskin T.P."/>
            <person name="Diamond M."/>
            <person name="Durham M.E."/>
            <person name="Foxe J.M."/>
            <person name="Go M."/>
            <person name="Henderson B.A."/>
            <person name="Jones I.B."/>
            <person name="McGettigan J.A."/>
            <person name="Micheletti S.J."/>
            <person name="Nasrallah M.E."/>
            <person name="Ortiz D."/>
            <person name="Piller C.R."/>
            <person name="Privatt S.R."/>
            <person name="Schneider S.L."/>
            <person name="Sharp S."/>
            <person name="Smith T.C."/>
            <person name="Stanton J.D."/>
            <person name="Ullery H.E."/>
            <person name="Wilson R.J."/>
            <person name="Serrano M.G."/>
            <person name="Buck G."/>
            <person name="Lee V."/>
            <person name="Wang Y."/>
            <person name="Carvalho R."/>
            <person name="Voegtly L."/>
            <person name="Shi R."/>
            <person name="Duckworth R."/>
            <person name="Johnson A."/>
            <person name="Loviza R."/>
            <person name="Walstead R."/>
            <person name="Shah Z."/>
            <person name="Kiflezghi M."/>
            <person name="Wade K."/>
            <person name="Ball S.L."/>
            <person name="Bradley K.W."/>
            <person name="Asai D.J."/>
            <person name="Bowman C.A."/>
            <person name="Russell D.A."/>
            <person name="Pope W.H."/>
            <person name="Jacobs-Sera D."/>
            <person name="Hendrix R.W."/>
            <person name="Hatfull G.F."/>
        </authorList>
    </citation>
    <scope>NUCLEOTIDE SEQUENCE [LARGE SCALE GENOMIC DNA]</scope>
    <source>
        <strain evidence="3 4">DSM 27648</strain>
    </source>
</reference>
<proteinExistence type="predicted"/>
<dbReference type="STRING" id="1391654.AKJ09_03228"/>
<evidence type="ECO:0000256" key="1">
    <source>
        <dbReference type="SAM" id="MobiDB-lite"/>
    </source>
</evidence>
<dbReference type="KEGG" id="llu:AKJ09_03228"/>
<keyword evidence="2" id="KW-1133">Transmembrane helix</keyword>
<keyword evidence="4" id="KW-1185">Reference proteome</keyword>
<feature type="transmembrane region" description="Helical" evidence="2">
    <location>
        <begin position="13"/>
        <end position="30"/>
    </location>
</feature>
<feature type="region of interest" description="Disordered" evidence="1">
    <location>
        <begin position="80"/>
        <end position="105"/>
    </location>
</feature>
<organism evidence="3 4">
    <name type="scientific">Labilithrix luteola</name>
    <dbReference type="NCBI Taxonomy" id="1391654"/>
    <lineage>
        <taxon>Bacteria</taxon>
        <taxon>Pseudomonadati</taxon>
        <taxon>Myxococcota</taxon>
        <taxon>Polyangia</taxon>
        <taxon>Polyangiales</taxon>
        <taxon>Labilitrichaceae</taxon>
        <taxon>Labilithrix</taxon>
    </lineage>
</organism>
<evidence type="ECO:0000256" key="2">
    <source>
        <dbReference type="SAM" id="Phobius"/>
    </source>
</evidence>
<dbReference type="Proteomes" id="UP000064967">
    <property type="component" value="Chromosome"/>
</dbReference>
<gene>
    <name evidence="3" type="ORF">AKJ09_03228</name>
</gene>
<keyword evidence="2" id="KW-0472">Membrane</keyword>